<comment type="caution">
    <text evidence="1">The sequence shown here is derived from an EMBL/GenBank/DDBJ whole genome shotgun (WGS) entry which is preliminary data.</text>
</comment>
<evidence type="ECO:0000313" key="1">
    <source>
        <dbReference type="EMBL" id="MEN0643276.1"/>
    </source>
</evidence>
<accession>A0ABU9VH92</accession>
<evidence type="ECO:0000313" key="2">
    <source>
        <dbReference type="Proteomes" id="UP001418796"/>
    </source>
</evidence>
<dbReference type="Proteomes" id="UP001418796">
    <property type="component" value="Unassembled WGS sequence"/>
</dbReference>
<sequence length="142" mass="16399">MTKPVRLSMPIAFLIENIRTSGVSDDKLIQIIKNREFKFIVNQVVDPTMNFDERIQTAEELSEPWEEAIKEGYSFKFLHLNGLKKLLTLRFNKSDGVDYSQQDHKLVGIHLSSSEEILLHELIQGSWTVTKSSNFITITPKY</sequence>
<organism evidence="1 2">
    <name type="scientific">Alkalicoccobacillus gibsonii</name>
    <dbReference type="NCBI Taxonomy" id="79881"/>
    <lineage>
        <taxon>Bacteria</taxon>
        <taxon>Bacillati</taxon>
        <taxon>Bacillota</taxon>
        <taxon>Bacilli</taxon>
        <taxon>Bacillales</taxon>
        <taxon>Bacillaceae</taxon>
        <taxon>Alkalicoccobacillus</taxon>
    </lineage>
</organism>
<dbReference type="RefSeq" id="WP_343130227.1">
    <property type="nucleotide sequence ID" value="NZ_JBCITK010000001.1"/>
</dbReference>
<keyword evidence="2" id="KW-1185">Reference proteome</keyword>
<reference evidence="1 2" key="1">
    <citation type="submission" date="2024-03" db="EMBL/GenBank/DDBJ databases">
        <title>Bacilli Hybrid Assemblies.</title>
        <authorList>
            <person name="Kovac J."/>
        </authorList>
    </citation>
    <scope>NUCLEOTIDE SEQUENCE [LARGE SCALE GENOMIC DNA]</scope>
    <source>
        <strain evidence="1 2">FSL R7-0666</strain>
    </source>
</reference>
<protein>
    <submittedName>
        <fullName evidence="1">Uncharacterized protein</fullName>
    </submittedName>
</protein>
<dbReference type="EMBL" id="JBCITK010000001">
    <property type="protein sequence ID" value="MEN0643276.1"/>
    <property type="molecule type" value="Genomic_DNA"/>
</dbReference>
<gene>
    <name evidence="1" type="ORF">MKY91_08975</name>
</gene>
<proteinExistence type="predicted"/>
<name>A0ABU9VH92_9BACI</name>